<dbReference type="Gene3D" id="1.25.40.180">
    <property type="match status" value="1"/>
</dbReference>
<evidence type="ECO:0000256" key="1">
    <source>
        <dbReference type="ARBA" id="ARBA00004514"/>
    </source>
</evidence>
<comment type="subcellular location">
    <subcellularLocation>
        <location evidence="1">Cytoplasm</location>
        <location evidence="1">Cytosol</location>
    </subcellularLocation>
</comment>
<dbReference type="PANTHER" id="PTHR45887">
    <property type="entry name" value="TRANSLATION INITIATION FACTOR EIF-2B SUBUNIT EPSILON"/>
    <property type="match status" value="1"/>
</dbReference>
<dbReference type="Proteomes" id="UP000305883">
    <property type="component" value="Unassembled WGS sequence"/>
</dbReference>
<dbReference type="OrthoDB" id="424572at2759"/>
<evidence type="ECO:0000256" key="5">
    <source>
        <dbReference type="ARBA" id="ARBA00044144"/>
    </source>
</evidence>
<dbReference type="GO" id="GO:0005085">
    <property type="term" value="F:guanyl-nucleotide exchange factor activity"/>
    <property type="evidence" value="ECO:0007669"/>
    <property type="project" value="InterPro"/>
</dbReference>
<dbReference type="InterPro" id="IPR003307">
    <property type="entry name" value="W2_domain"/>
</dbReference>
<dbReference type="AlphaFoldDB" id="A0A4T0WG15"/>
<protein>
    <recommendedName>
        <fullName evidence="5">Translation initiation factor eIF2B subunit epsilon</fullName>
    </recommendedName>
    <alternativeName>
        <fullName evidence="6">eIF2B GDP-GTP exchange factor subunit epsilon</fullName>
    </alternativeName>
</protein>
<evidence type="ECO:0000256" key="3">
    <source>
        <dbReference type="ARBA" id="ARBA00022490"/>
    </source>
</evidence>
<evidence type="ECO:0000313" key="11">
    <source>
        <dbReference type="Proteomes" id="UP000305883"/>
    </source>
</evidence>
<dbReference type="Gene3D" id="2.160.10.10">
    <property type="entry name" value="Hexapeptide repeat proteins"/>
    <property type="match status" value="1"/>
</dbReference>
<dbReference type="CDD" id="cd04197">
    <property type="entry name" value="eIF-2B_epsilon_N"/>
    <property type="match status" value="1"/>
</dbReference>
<dbReference type="CDD" id="cd11558">
    <property type="entry name" value="W2_eIF2B_epsilon"/>
    <property type="match status" value="1"/>
</dbReference>
<gene>
    <name evidence="10" type="ORF">CH35J_002142</name>
</gene>
<feature type="region of interest" description="Disordered" evidence="8">
    <location>
        <begin position="1"/>
        <end position="51"/>
    </location>
</feature>
<dbReference type="SUPFAM" id="SSF53448">
    <property type="entry name" value="Nucleotide-diphospho-sugar transferases"/>
    <property type="match status" value="1"/>
</dbReference>
<dbReference type="PANTHER" id="PTHR45887:SF1">
    <property type="entry name" value="TRANSLATION INITIATION FACTOR EIF-2B SUBUNIT EPSILON"/>
    <property type="match status" value="1"/>
</dbReference>
<evidence type="ECO:0000256" key="8">
    <source>
        <dbReference type="SAM" id="MobiDB-lite"/>
    </source>
</evidence>
<comment type="similarity">
    <text evidence="2">Belongs to the eIF-2B gamma/epsilon subunits family.</text>
</comment>
<dbReference type="GO" id="GO:0003743">
    <property type="term" value="F:translation initiation factor activity"/>
    <property type="evidence" value="ECO:0007669"/>
    <property type="project" value="UniProtKB-KW"/>
</dbReference>
<dbReference type="Pfam" id="PF02020">
    <property type="entry name" value="W2"/>
    <property type="match status" value="1"/>
</dbReference>
<dbReference type="CDD" id="cd05787">
    <property type="entry name" value="LbH_eIF2B_epsilon"/>
    <property type="match status" value="1"/>
</dbReference>
<dbReference type="Pfam" id="PF25084">
    <property type="entry name" value="LbH_EIF2B"/>
    <property type="match status" value="1"/>
</dbReference>
<feature type="region of interest" description="Disordered" evidence="8">
    <location>
        <begin position="1109"/>
        <end position="1128"/>
    </location>
</feature>
<dbReference type="InterPro" id="IPR051956">
    <property type="entry name" value="eIF2B_epsilon"/>
</dbReference>
<feature type="compositionally biased region" description="Acidic residues" evidence="8">
    <location>
        <begin position="1110"/>
        <end position="1128"/>
    </location>
</feature>
<keyword evidence="4 10" id="KW-0396">Initiation factor</keyword>
<comment type="caution">
    <text evidence="10">The sequence shown here is derived from an EMBL/GenBank/DDBJ whole genome shotgun (WGS) entry which is preliminary data.</text>
</comment>
<dbReference type="Gene3D" id="3.90.550.10">
    <property type="entry name" value="Spore Coat Polysaccharide Biosynthesis Protein SpsA, Chain A"/>
    <property type="match status" value="1"/>
</dbReference>
<evidence type="ECO:0000256" key="2">
    <source>
        <dbReference type="ARBA" id="ARBA00007878"/>
    </source>
</evidence>
<dbReference type="InterPro" id="IPR035543">
    <property type="entry name" value="eIF-2B_epsilon_N"/>
</dbReference>
<evidence type="ECO:0000313" key="10">
    <source>
        <dbReference type="EMBL" id="TID05143.1"/>
    </source>
</evidence>
<evidence type="ECO:0000256" key="6">
    <source>
        <dbReference type="ARBA" id="ARBA00044345"/>
    </source>
</evidence>
<dbReference type="GO" id="GO:0005851">
    <property type="term" value="C:eukaryotic translation initiation factor 2B complex"/>
    <property type="evidence" value="ECO:0007669"/>
    <property type="project" value="TreeGrafter"/>
</dbReference>
<organism evidence="10 11">
    <name type="scientific">Colletotrichum higginsianum</name>
    <dbReference type="NCBI Taxonomy" id="80884"/>
    <lineage>
        <taxon>Eukaryota</taxon>
        <taxon>Fungi</taxon>
        <taxon>Dikarya</taxon>
        <taxon>Ascomycota</taxon>
        <taxon>Pezizomycotina</taxon>
        <taxon>Sordariomycetes</taxon>
        <taxon>Hypocreomycetidae</taxon>
        <taxon>Glomerellales</taxon>
        <taxon>Glomerellaceae</taxon>
        <taxon>Colletotrichum</taxon>
        <taxon>Colletotrichum destructivum species complex</taxon>
    </lineage>
</organism>
<dbReference type="InterPro" id="IPR029044">
    <property type="entry name" value="Nucleotide-diphossugar_trans"/>
</dbReference>
<dbReference type="FunFam" id="3.90.550.10:FF:000066">
    <property type="entry name" value="Translation initiation factor eIF-2B subunit epsilon"/>
    <property type="match status" value="1"/>
</dbReference>
<feature type="compositionally biased region" description="Basic and acidic residues" evidence="8">
    <location>
        <begin position="1"/>
        <end position="13"/>
    </location>
</feature>
<feature type="region of interest" description="Disordered" evidence="8">
    <location>
        <begin position="398"/>
        <end position="421"/>
    </location>
</feature>
<keyword evidence="3" id="KW-0963">Cytoplasm</keyword>
<evidence type="ECO:0000256" key="7">
    <source>
        <dbReference type="ARBA" id="ARBA00046432"/>
    </source>
</evidence>
<dbReference type="PROSITE" id="PS51363">
    <property type="entry name" value="W2"/>
    <property type="match status" value="1"/>
</dbReference>
<dbReference type="SUPFAM" id="SSF48371">
    <property type="entry name" value="ARM repeat"/>
    <property type="match status" value="1"/>
</dbReference>
<accession>A0A4T0WG15</accession>
<reference evidence="10 11" key="1">
    <citation type="journal article" date="2019" name="Genome Biol. Evol.">
        <title>Genomic Plasticity Mediated by Transposable Elements in the Plant Pathogenic Fungus Colletotrichum higginsianum.</title>
        <authorList>
            <person name="Tsushima A."/>
            <person name="Gan P."/>
            <person name="Kumakura N."/>
            <person name="Narusaka M."/>
            <person name="Takano Y."/>
            <person name="Narusaka Y."/>
            <person name="Shirasu K."/>
        </authorList>
    </citation>
    <scope>NUCLEOTIDE SEQUENCE [LARGE SCALE GENOMIC DNA]</scope>
    <source>
        <strain evidence="10 11">MAFF305635-RFP</strain>
    </source>
</reference>
<name>A0A4T0WG15_9PEZI</name>
<feature type="domain" description="W2" evidence="9">
    <location>
        <begin position="936"/>
        <end position="1119"/>
    </location>
</feature>
<feature type="region of interest" description="Disordered" evidence="8">
    <location>
        <begin position="898"/>
        <end position="919"/>
    </location>
</feature>
<keyword evidence="4 10" id="KW-0648">Protein biosynthesis</keyword>
<proteinExistence type="inferred from homology"/>
<dbReference type="GO" id="GO:0031369">
    <property type="term" value="F:translation initiation factor binding"/>
    <property type="evidence" value="ECO:0007669"/>
    <property type="project" value="InterPro"/>
</dbReference>
<dbReference type="GO" id="GO:0005829">
    <property type="term" value="C:cytosol"/>
    <property type="evidence" value="ECO:0007669"/>
    <property type="project" value="UniProtKB-SubCell"/>
</dbReference>
<dbReference type="InterPro" id="IPR044123">
    <property type="entry name" value="W2_eIF2B_epsilon"/>
</dbReference>
<dbReference type="SMART" id="SM00515">
    <property type="entry name" value="eIF5C"/>
    <property type="match status" value="1"/>
</dbReference>
<sequence length="1128" mass="123467">MDSPRPPDFKRASSDPTDLPPAKRPKSTPSEEPPEPEPTSSPPVEEQQPTATDEVTIIGTQGCEVSEEVFSPLPSCESPESEGSIIPMGYILTASHEFTDDTVTLVAGLERVKFVIHRHLVPWTITENMSSMQAAIVEEILIPNQHPDTIGMMVNWCYRKTVPSVLPHLLANPYSVEEVPDIPNLLPLRQLDKESDQDGSYVQHQVLTECLGGNVTTGATRDVSFEEFRLMKYNEMVDPAIRRSQATYQNTEEMEEAEDTLLEVEGPSEKAIRDAMTKYLQDEGVPVFEASEGRVEAEILQIKLVRLAMLATKYRWKRLLDDTLLAYAKGKTLFARRFPVPRHIELAYSVNRGLPRLRIFMANYAAVLTKEYNTDVELLNLHGSRRSPPVAIHLTQTMSQQKGKASGASKGKKPGKAGAEGKREDVLQAVIITDSFQDRFAPFSVEKPRCLLPLANTPLIEYTLEFLAMNGVQEVYIYCGSHSEQIENYINTSRWSPMSIRTPFTSLQFIRVSDARSIGDFLRDLDGRGIMDGDFIVVHGDVVSNISLDGALAAHKARKEAAATNIMTVVLRSGGPEEHRTKPNGINPVFVIDSKTKRCLHYDETNPLQSDHYMTLDPAVIDELSADFEIRGDLIDAGIDICTPEVLALWSESFDYELPRRNFLHGVLKDWELNGKAIYAEVLEEGYAARASNLQMYESISKDVLGRWTFPFVPDCNVIPGQTYKMTSGAVCVEDGTVMAPDSTISRSILGQGATVGAGSRVSGSIVGRRCKIGSNVRIEDSFIWDDAVIEDDVVITRSILADSSVVGKGSIVDAGSLLSFGVTLGEKSKIPEATVLAVTAHNGSPVVPDAALVGPSGKGARYVDPEAEDVDDEDPSTLQRSLIYNLSHLSLSTSTISTLSSDVGDDDDSDAGSAVTPFSADARNRADSFVSDDSQGKSGFHHDAVHGLLDALRAESGDFDSAKLEFMGLRLANDASDVAMRKAVAIAFARRAAELLEPEHGGLEPPKAADSTFNSSKGASKFVSEVGVGGGEAEQVDFVLALQHALLGCRNLEHHRAGVLLAAMLQQLYGLDVLEEEGILAWWEDARADEGEGMSALKEKCRVLVEWLENAEEEDDDDDDDSDEDDE</sequence>
<dbReference type="EMBL" id="MWPZ01000002">
    <property type="protein sequence ID" value="TID05143.1"/>
    <property type="molecule type" value="Genomic_DNA"/>
</dbReference>
<evidence type="ECO:0000259" key="9">
    <source>
        <dbReference type="PROSITE" id="PS51363"/>
    </source>
</evidence>
<comment type="subunit">
    <text evidence="7">Component of the translation initiation factor 2B (eIF2B) complex which is a heterodecamer of two sets of five different subunits: alpha, beta, gamma, delta and epsilon. Subunits alpha, beta and delta comprise a regulatory subcomplex and subunits epsilon and gamma comprise a catalytic subcomplex. Within the complex, the hexameric regulatory complex resides at the center, with the two heterodimeric catalytic subcomplexes bound on opposite sides.</text>
</comment>
<dbReference type="InterPro" id="IPR016024">
    <property type="entry name" value="ARM-type_fold"/>
</dbReference>
<dbReference type="InterPro" id="IPR056764">
    <property type="entry name" value="LbH_EIF2B3/5"/>
</dbReference>
<evidence type="ECO:0000256" key="4">
    <source>
        <dbReference type="ARBA" id="ARBA00022540"/>
    </source>
</evidence>